<dbReference type="EC" id="7.1.1.-" evidence="5"/>
<evidence type="ECO:0000256" key="3">
    <source>
        <dbReference type="ARBA" id="ARBA00022989"/>
    </source>
</evidence>
<protein>
    <recommendedName>
        <fullName evidence="5">NADH-quinone oxidoreductase subunit N</fullName>
        <ecNumber evidence="5">7.1.1.-</ecNumber>
    </recommendedName>
    <alternativeName>
        <fullName evidence="5">NADH dehydrogenase I subunit N</fullName>
    </alternativeName>
    <alternativeName>
        <fullName evidence="5">NDH-1 subunit N</fullName>
    </alternativeName>
</protein>
<reference evidence="8" key="1">
    <citation type="submission" date="2024-05" db="EMBL/GenBank/DDBJ databases">
        <authorList>
            <person name="Jung D.-H."/>
        </authorList>
    </citation>
    <scope>NUCLEOTIDE SEQUENCE</scope>
    <source>
        <strain evidence="8">JA-25</strain>
    </source>
</reference>
<keyword evidence="5" id="KW-0813">Transport</keyword>
<evidence type="ECO:0000256" key="4">
    <source>
        <dbReference type="ARBA" id="ARBA00023136"/>
    </source>
</evidence>
<comment type="subcellular location">
    <subcellularLocation>
        <location evidence="5">Cell membrane</location>
        <topology evidence="5">Multi-pass membrane protein</topology>
    </subcellularLocation>
    <subcellularLocation>
        <location evidence="1">Endomembrane system</location>
        <topology evidence="1">Multi-pass membrane protein</topology>
    </subcellularLocation>
    <subcellularLocation>
        <location evidence="6">Membrane</location>
        <topology evidence="6">Multi-pass membrane protein</topology>
    </subcellularLocation>
</comment>
<evidence type="ECO:0000256" key="1">
    <source>
        <dbReference type="ARBA" id="ARBA00004127"/>
    </source>
</evidence>
<evidence type="ECO:0000259" key="7">
    <source>
        <dbReference type="Pfam" id="PF00361"/>
    </source>
</evidence>
<dbReference type="RefSeq" id="WP_166693408.1">
    <property type="nucleotide sequence ID" value="NZ_WAEL01000008.1"/>
</dbReference>
<dbReference type="InterPro" id="IPR001750">
    <property type="entry name" value="ND/Mrp_TM"/>
</dbReference>
<evidence type="ECO:0000256" key="6">
    <source>
        <dbReference type="RuleBase" id="RU000320"/>
    </source>
</evidence>
<feature type="transmembrane region" description="Helical" evidence="5">
    <location>
        <begin position="338"/>
        <end position="360"/>
    </location>
</feature>
<keyword evidence="5" id="KW-0520">NAD</keyword>
<keyword evidence="5" id="KW-0874">Quinone</keyword>
<dbReference type="InterPro" id="IPR010096">
    <property type="entry name" value="NADH-Q_OxRdtase_suN/2"/>
</dbReference>
<organism evidence="8 9">
    <name type="scientific">Fibrivirga algicola</name>
    <dbReference type="NCBI Taxonomy" id="2950420"/>
    <lineage>
        <taxon>Bacteria</taxon>
        <taxon>Pseudomonadati</taxon>
        <taxon>Bacteroidota</taxon>
        <taxon>Cytophagia</taxon>
        <taxon>Cytophagales</taxon>
        <taxon>Spirosomataceae</taxon>
        <taxon>Fibrivirga</taxon>
    </lineage>
</organism>
<dbReference type="PANTHER" id="PTHR22773">
    <property type="entry name" value="NADH DEHYDROGENASE"/>
    <property type="match status" value="1"/>
</dbReference>
<comment type="similarity">
    <text evidence="5">Belongs to the complex I subunit 2 family.</text>
</comment>
<keyword evidence="4 5" id="KW-0472">Membrane</keyword>
<feature type="transmembrane region" description="Helical" evidence="5">
    <location>
        <begin position="282"/>
        <end position="301"/>
    </location>
</feature>
<name>A0ABX0QKI1_9BACT</name>
<feature type="transmembrane region" description="Helical" evidence="5">
    <location>
        <begin position="49"/>
        <end position="66"/>
    </location>
</feature>
<comment type="catalytic activity">
    <reaction evidence="5">
        <text>a quinone + NADH + 5 H(+)(in) = a quinol + NAD(+) + 4 H(+)(out)</text>
        <dbReference type="Rhea" id="RHEA:57888"/>
        <dbReference type="ChEBI" id="CHEBI:15378"/>
        <dbReference type="ChEBI" id="CHEBI:24646"/>
        <dbReference type="ChEBI" id="CHEBI:57540"/>
        <dbReference type="ChEBI" id="CHEBI:57945"/>
        <dbReference type="ChEBI" id="CHEBI:132124"/>
    </reaction>
</comment>
<feature type="transmembrane region" description="Helical" evidence="5">
    <location>
        <begin position="125"/>
        <end position="141"/>
    </location>
</feature>
<dbReference type="EMBL" id="WAEL01000008">
    <property type="protein sequence ID" value="NID12646.1"/>
    <property type="molecule type" value="Genomic_DNA"/>
</dbReference>
<comment type="caution">
    <text evidence="8">The sequence shown here is derived from an EMBL/GenBank/DDBJ whole genome shotgun (WGS) entry which is preliminary data.</text>
</comment>
<gene>
    <name evidence="5" type="primary">nuoN</name>
    <name evidence="8" type="ORF">F7231_20920</name>
</gene>
<keyword evidence="5" id="KW-1278">Translocase</keyword>
<dbReference type="Proteomes" id="UP000606008">
    <property type="component" value="Unassembled WGS sequence"/>
</dbReference>
<keyword evidence="9" id="KW-1185">Reference proteome</keyword>
<dbReference type="Pfam" id="PF00361">
    <property type="entry name" value="Proton_antipo_M"/>
    <property type="match status" value="1"/>
</dbReference>
<keyword evidence="5" id="KW-1003">Cell membrane</keyword>
<feature type="transmembrane region" description="Helical" evidence="5">
    <location>
        <begin position="256"/>
        <end position="276"/>
    </location>
</feature>
<feature type="domain" description="NADH:quinone oxidoreductase/Mrp antiporter transmembrane" evidence="7">
    <location>
        <begin position="142"/>
        <end position="417"/>
    </location>
</feature>
<dbReference type="HAMAP" id="MF_00445">
    <property type="entry name" value="NDH1_NuoN_1"/>
    <property type="match status" value="1"/>
</dbReference>
<feature type="transmembrane region" description="Helical" evidence="5">
    <location>
        <begin position="313"/>
        <end position="332"/>
    </location>
</feature>
<evidence type="ECO:0000256" key="5">
    <source>
        <dbReference type="HAMAP-Rule" id="MF_00445"/>
    </source>
</evidence>
<feature type="transmembrane region" description="Helical" evidence="5">
    <location>
        <begin position="20"/>
        <end position="37"/>
    </location>
</feature>
<proteinExistence type="inferred from homology"/>
<feature type="transmembrane region" description="Helical" evidence="5">
    <location>
        <begin position="380"/>
        <end position="402"/>
    </location>
</feature>
<keyword evidence="2 5" id="KW-0812">Transmembrane</keyword>
<keyword evidence="3 5" id="KW-1133">Transmembrane helix</keyword>
<feature type="transmembrane region" description="Helical" evidence="5">
    <location>
        <begin position="422"/>
        <end position="442"/>
    </location>
</feature>
<feature type="transmembrane region" description="Helical" evidence="5">
    <location>
        <begin position="86"/>
        <end position="104"/>
    </location>
</feature>
<comment type="function">
    <text evidence="5">NDH-1 shuttles electrons from NADH, via FMN and iron-sulfur (Fe-S) centers, to quinones in the respiratory chain. The immediate electron acceptor for the enzyme in this species is believed to be a menaquinone. Couples the redox reaction to proton translocation (for every two electrons transferred, four hydrogen ions are translocated across the cytoplasmic membrane), and thus conserves the redox energy in a proton gradient.</text>
</comment>
<feature type="transmembrane region" description="Helical" evidence="5">
    <location>
        <begin position="178"/>
        <end position="200"/>
    </location>
</feature>
<evidence type="ECO:0000313" key="9">
    <source>
        <dbReference type="Proteomes" id="UP000606008"/>
    </source>
</evidence>
<comment type="subunit">
    <text evidence="5">NDH-1 is composed of 14 different subunits. Subunits NuoA, H, J, K, L, M, N constitute the membrane sector of the complex.</text>
</comment>
<sequence length="501" mass="53283">MPLTDQLQTIIDSLSGIGAEGWLTLVFCGLLIAELVLIRRGDERQTRTWLTGLTLAGLLLAGGVAAMETYRGGMFLDLLFLDNQAILIKGVVALGAIAVVLWETGVWSTDAEASFAPQRKLPTEWYALLTALVLGLFLLSMAVNLLSIYLCLELVSLSSYLLTGLVGDRKASEGGLKYLLFGAVSSAVMLYGMSLLYGLTGTLDITSTVFGIELAKSGTIGLIAGLLTMAGLLFKLSAVPFQVWTPDAYEAAPVPVAAFFSIGPKAAALLVLMRLLSAMPVGGMQTPLAMVALAGILIGNLSALRQTDAKRMLAYSTIAQAGFVLVGVVALSDTGFQAAIFYTATYLFISLAAFFLIDALALNGSLRIADFAGRMSASPLLTFCLVVVALALTGLPPTVGFTAKLFSFSALLSAYQSTGNPWLIWLFGLGLANAVISLFYYIRIPFLLIFRPFVGDVPGQPTANTPVKLTVAQWVALAITVPPVVLLFIRPEWILQLIANF</sequence>
<feature type="transmembrane region" description="Helical" evidence="5">
    <location>
        <begin position="220"/>
        <end position="244"/>
    </location>
</feature>
<evidence type="ECO:0000313" key="8">
    <source>
        <dbReference type="EMBL" id="NID12646.1"/>
    </source>
</evidence>
<evidence type="ECO:0000256" key="2">
    <source>
        <dbReference type="ARBA" id="ARBA00022692"/>
    </source>
</evidence>
<accession>A0ABX0QKI1</accession>